<proteinExistence type="predicted"/>
<accession>A0ABY5J0C3</accession>
<evidence type="ECO:0000313" key="14">
    <source>
        <dbReference type="Proteomes" id="UP001059576"/>
    </source>
</evidence>
<dbReference type="CDD" id="cd06579">
    <property type="entry name" value="TM_PBP1_transp_AraH_like"/>
    <property type="match status" value="1"/>
</dbReference>
<dbReference type="PANTHER" id="PTHR32196">
    <property type="entry name" value="ABC TRANSPORTER PERMEASE PROTEIN YPHD-RELATED-RELATED"/>
    <property type="match status" value="1"/>
</dbReference>
<gene>
    <name evidence="13" type="ORF">NPA09_02205</name>
</gene>
<feature type="transmembrane region" description="Helical" evidence="12">
    <location>
        <begin position="518"/>
        <end position="536"/>
    </location>
</feature>
<dbReference type="PANTHER" id="PTHR32196:SF32">
    <property type="entry name" value="XYLOSE TRANSPORT SYSTEM PERMEASE PROTEIN XYLH"/>
    <property type="match status" value="1"/>
</dbReference>
<dbReference type="InterPro" id="IPR001851">
    <property type="entry name" value="ABC_transp_permease"/>
</dbReference>
<organism evidence="13 14">
    <name type="scientific">Mycoplasmopsis equigenitalium</name>
    <dbReference type="NCBI Taxonomy" id="114883"/>
    <lineage>
        <taxon>Bacteria</taxon>
        <taxon>Bacillati</taxon>
        <taxon>Mycoplasmatota</taxon>
        <taxon>Mycoplasmoidales</taxon>
        <taxon>Metamycoplasmataceae</taxon>
        <taxon>Mycoplasmopsis</taxon>
    </lineage>
</organism>
<evidence type="ECO:0000256" key="7">
    <source>
        <dbReference type="ARBA" id="ARBA00022989"/>
    </source>
</evidence>
<keyword evidence="4" id="KW-0997">Cell inner membrane</keyword>
<feature type="transmembrane region" description="Helical" evidence="12">
    <location>
        <begin position="720"/>
        <end position="749"/>
    </location>
</feature>
<dbReference type="EMBL" id="CP101808">
    <property type="protein sequence ID" value="UUD36704.1"/>
    <property type="molecule type" value="Genomic_DNA"/>
</dbReference>
<feature type="transmembrane region" description="Helical" evidence="12">
    <location>
        <begin position="609"/>
        <end position="629"/>
    </location>
</feature>
<evidence type="ECO:0000256" key="11">
    <source>
        <dbReference type="SAM" id="Coils"/>
    </source>
</evidence>
<evidence type="ECO:0000256" key="12">
    <source>
        <dbReference type="SAM" id="Phobius"/>
    </source>
</evidence>
<evidence type="ECO:0000256" key="10">
    <source>
        <dbReference type="ARBA" id="ARBA00035686"/>
    </source>
</evidence>
<feature type="transmembrane region" description="Helical" evidence="12">
    <location>
        <begin position="439"/>
        <end position="470"/>
    </location>
</feature>
<sequence>MPQSNNFEVLKAKNLAKRQQDEIKKTKSQAQKEIKHELIVNKNTFLSEVNSKLRKVKLLKREYAINQKYDIAHAKVDLEEGINSVSSIKPYIEYNQKLVRIYQAELEFLQVNKDTFASAFALDKMYSLQNAILMKKSKLSYLNKIQEYLNDEESKQISILEYDIAALEKKYNEEYAARVQEYNKVHTQELAKVQNKVDAANKALAAAQSGNVKIKNNEAYFAAQKQKVATELNKIKAQSKTTADVNDYNELASRKFTNVHDLSKSVKNNKLRALYQSKIAKIQAAAEKKIAKVEFKRDVCAITPEQANKIIDEISINSVQIQRKWNNLLDELNERSGKTVYELKHEKLQAQQKAELADFEKLKAVIAPITPFKKLKTAISDFYATHVFGNSISSYMKRFSSNLRKYSMFYIMAVLLLSFAFATNFEVLKANHLISNFKLNTFVFIISMGMLLVIVAGYIDLSAGITYGFVAYMTVKINNELLLGVPGKDVIVLFFSLLIGLAIGVISGFLIGYLKIPAFVATLAMSLIIRGALLVISNGRTLNIDVNDSLRFLNRNLPDSNLGTTASPFFIGVFLFFVSISVIVAFLAFWGRRKAQKYNLVTDKYSAFLFKLTLIVVAINVLGLVFARYSLGTRYYWLFIAATFIGMYIITSNTSFGRKVYAIGGNKVAAELSGINSKRTTFYIFCAIGITYGIAGYVFVSIEATVTGAQGLGQELDVIAAVFVGGASAYGGIGTVVGTIIGGFIMSVITKGLNILNVAQHYQFIVKGLILVGAVGIDVYTNRKIG</sequence>
<keyword evidence="2" id="KW-0813">Transport</keyword>
<keyword evidence="3" id="KW-1003">Cell membrane</keyword>
<dbReference type="Proteomes" id="UP001059576">
    <property type="component" value="Chromosome"/>
</dbReference>
<feature type="transmembrane region" description="Helical" evidence="12">
    <location>
        <begin position="569"/>
        <end position="589"/>
    </location>
</feature>
<reference evidence="13" key="1">
    <citation type="submission" date="2022-07" db="EMBL/GenBank/DDBJ databases">
        <title>Complete genome of Mycoplasma equigenitalium type strain T37.</title>
        <authorList>
            <person name="Spergser J."/>
        </authorList>
    </citation>
    <scope>NUCLEOTIDE SEQUENCE</scope>
    <source>
        <strain evidence="13">T37</strain>
    </source>
</reference>
<keyword evidence="14" id="KW-1185">Reference proteome</keyword>
<evidence type="ECO:0000256" key="2">
    <source>
        <dbReference type="ARBA" id="ARBA00022448"/>
    </source>
</evidence>
<comment type="function">
    <text evidence="9">Part of the binding-protein-dependent transport system for D-xylose. Probably responsible for the translocation of the substrate across the membrane.</text>
</comment>
<evidence type="ECO:0000256" key="3">
    <source>
        <dbReference type="ARBA" id="ARBA00022475"/>
    </source>
</evidence>
<evidence type="ECO:0000256" key="1">
    <source>
        <dbReference type="ARBA" id="ARBA00004651"/>
    </source>
</evidence>
<dbReference type="Pfam" id="PF02653">
    <property type="entry name" value="BPD_transp_2"/>
    <property type="match status" value="1"/>
</dbReference>
<feature type="transmembrane region" description="Helical" evidence="12">
    <location>
        <begin position="408"/>
        <end position="427"/>
    </location>
</feature>
<protein>
    <recommendedName>
        <fullName evidence="10">Xylose transport system permease protein XylH</fullName>
    </recommendedName>
</protein>
<evidence type="ECO:0000256" key="5">
    <source>
        <dbReference type="ARBA" id="ARBA00022597"/>
    </source>
</evidence>
<comment type="subcellular location">
    <subcellularLocation>
        <location evidence="1">Cell membrane</location>
        <topology evidence="1">Multi-pass membrane protein</topology>
    </subcellularLocation>
</comment>
<keyword evidence="7 12" id="KW-1133">Transmembrane helix</keyword>
<feature type="transmembrane region" description="Helical" evidence="12">
    <location>
        <begin position="490"/>
        <end position="511"/>
    </location>
</feature>
<feature type="transmembrane region" description="Helical" evidence="12">
    <location>
        <begin position="635"/>
        <end position="651"/>
    </location>
</feature>
<keyword evidence="6 12" id="KW-0812">Transmembrane</keyword>
<name>A0ABY5J0C3_9BACT</name>
<feature type="transmembrane region" description="Helical" evidence="12">
    <location>
        <begin position="682"/>
        <end position="700"/>
    </location>
</feature>
<keyword evidence="8 12" id="KW-0472">Membrane</keyword>
<feature type="coiled-coil region" evidence="11">
    <location>
        <begin position="150"/>
        <end position="210"/>
    </location>
</feature>
<evidence type="ECO:0000256" key="6">
    <source>
        <dbReference type="ARBA" id="ARBA00022692"/>
    </source>
</evidence>
<evidence type="ECO:0000256" key="9">
    <source>
        <dbReference type="ARBA" id="ARBA00035611"/>
    </source>
</evidence>
<keyword evidence="11" id="KW-0175">Coiled coil</keyword>
<evidence type="ECO:0000313" key="13">
    <source>
        <dbReference type="EMBL" id="UUD36704.1"/>
    </source>
</evidence>
<keyword evidence="5" id="KW-0762">Sugar transport</keyword>
<evidence type="ECO:0000256" key="8">
    <source>
        <dbReference type="ARBA" id="ARBA00023136"/>
    </source>
</evidence>
<dbReference type="RefSeq" id="WP_129723261.1">
    <property type="nucleotide sequence ID" value="NZ_CP101808.1"/>
</dbReference>
<evidence type="ECO:0000256" key="4">
    <source>
        <dbReference type="ARBA" id="ARBA00022519"/>
    </source>
</evidence>